<dbReference type="InterPro" id="IPR052712">
    <property type="entry name" value="Acid_resist_chaperone_HdeD"/>
</dbReference>
<gene>
    <name evidence="3" type="ORF">RL72_00501</name>
</gene>
<reference evidence="3 4" key="1">
    <citation type="submission" date="2015-02" db="EMBL/GenBank/DDBJ databases">
        <title>Draft genome sequences of ten Microbacterium spp. with emphasis on heavy metal contaminated environments.</title>
        <authorList>
            <person name="Corretto E."/>
        </authorList>
    </citation>
    <scope>NUCLEOTIDE SEQUENCE [LARGE SCALE GENOMIC DNA]</scope>
    <source>
        <strain evidence="3 4">DSM 23848</strain>
    </source>
</reference>
<keyword evidence="2" id="KW-0472">Membrane</keyword>
<dbReference type="GO" id="GO:0005886">
    <property type="term" value="C:plasma membrane"/>
    <property type="evidence" value="ECO:0007669"/>
    <property type="project" value="TreeGrafter"/>
</dbReference>
<evidence type="ECO:0000256" key="2">
    <source>
        <dbReference type="SAM" id="Phobius"/>
    </source>
</evidence>
<dbReference type="RefSeq" id="WP_045249248.1">
    <property type="nucleotide sequence ID" value="NZ_CP099706.1"/>
</dbReference>
<feature type="transmembrane region" description="Helical" evidence="2">
    <location>
        <begin position="78"/>
        <end position="101"/>
    </location>
</feature>
<feature type="region of interest" description="Disordered" evidence="1">
    <location>
        <begin position="192"/>
        <end position="217"/>
    </location>
</feature>
<feature type="transmembrane region" description="Helical" evidence="2">
    <location>
        <begin position="49"/>
        <end position="66"/>
    </location>
</feature>
<feature type="transmembrane region" description="Helical" evidence="2">
    <location>
        <begin position="163"/>
        <end position="181"/>
    </location>
</feature>
<dbReference type="AlphaFoldDB" id="A0A0F0L3R7"/>
<feature type="transmembrane region" description="Helical" evidence="2">
    <location>
        <begin position="21"/>
        <end position="43"/>
    </location>
</feature>
<comment type="caution">
    <text evidence="3">The sequence shown here is derived from an EMBL/GenBank/DDBJ whole genome shotgun (WGS) entry which is preliminary data.</text>
</comment>
<proteinExistence type="predicted"/>
<feature type="compositionally biased region" description="Basic and acidic residues" evidence="1">
    <location>
        <begin position="192"/>
        <end position="203"/>
    </location>
</feature>
<dbReference type="PATRIC" id="fig|582680.7.peg.517"/>
<evidence type="ECO:0000313" key="3">
    <source>
        <dbReference type="EMBL" id="KJL27329.1"/>
    </source>
</evidence>
<evidence type="ECO:0008006" key="5">
    <source>
        <dbReference type="Google" id="ProtNLM"/>
    </source>
</evidence>
<name>A0A0F0L3R7_9MICO</name>
<dbReference type="EMBL" id="JYIT01000054">
    <property type="protein sequence ID" value="KJL27329.1"/>
    <property type="molecule type" value="Genomic_DNA"/>
</dbReference>
<sequence length="217" mass="22681">MPALHDRAWTLRERLAARLRGLPWWLVAAAGAVSLLSGVVLLIAEGDAVLLRLRLLIGLGFLLSGIDDLGSALTRGRGRILSVVSGLLAVAGGAALCAGAVPDDGLVLIAALVYLSSGMSKVVAVVRAQSETPRVELVFGVLDLALAVLCAFLPAWGVRALTIVLGLRSMIVGVRIVPLACTRLRRAQRDAARPPVVREEDGRGSVPLQGAEPRDAP</sequence>
<keyword evidence="2" id="KW-1133">Transmembrane helix</keyword>
<evidence type="ECO:0000256" key="1">
    <source>
        <dbReference type="SAM" id="MobiDB-lite"/>
    </source>
</evidence>
<feature type="transmembrane region" description="Helical" evidence="2">
    <location>
        <begin position="107"/>
        <end position="126"/>
    </location>
</feature>
<dbReference type="Proteomes" id="UP000033448">
    <property type="component" value="Unassembled WGS sequence"/>
</dbReference>
<accession>A0A0F0L3R7</accession>
<dbReference type="PANTHER" id="PTHR34989:SF1">
    <property type="entry name" value="PROTEIN HDED"/>
    <property type="match status" value="1"/>
</dbReference>
<feature type="transmembrane region" description="Helical" evidence="2">
    <location>
        <begin position="138"/>
        <end position="157"/>
    </location>
</feature>
<keyword evidence="2" id="KW-0812">Transmembrane</keyword>
<evidence type="ECO:0000313" key="4">
    <source>
        <dbReference type="Proteomes" id="UP000033448"/>
    </source>
</evidence>
<protein>
    <recommendedName>
        <fullName evidence="5">Acid-resistance membrane protein</fullName>
    </recommendedName>
</protein>
<dbReference type="PANTHER" id="PTHR34989">
    <property type="entry name" value="PROTEIN HDED"/>
    <property type="match status" value="1"/>
</dbReference>
<organism evidence="3 4">
    <name type="scientific">Microbacterium azadirachtae</name>
    <dbReference type="NCBI Taxonomy" id="582680"/>
    <lineage>
        <taxon>Bacteria</taxon>
        <taxon>Bacillati</taxon>
        <taxon>Actinomycetota</taxon>
        <taxon>Actinomycetes</taxon>
        <taxon>Micrococcales</taxon>
        <taxon>Microbacteriaceae</taxon>
        <taxon>Microbacterium</taxon>
    </lineage>
</organism>
<keyword evidence="4" id="KW-1185">Reference proteome</keyword>